<reference evidence="9" key="1">
    <citation type="submission" date="2016-11" db="UniProtKB">
        <authorList>
            <consortium name="WormBaseParasite"/>
        </authorList>
    </citation>
    <scope>IDENTIFICATION</scope>
</reference>
<dbReference type="GO" id="GO:0005886">
    <property type="term" value="C:plasma membrane"/>
    <property type="evidence" value="ECO:0007669"/>
    <property type="project" value="InterPro"/>
</dbReference>
<feature type="transmembrane region" description="Helical" evidence="6">
    <location>
        <begin position="242"/>
        <end position="262"/>
    </location>
</feature>
<proteinExistence type="inferred from homology"/>
<organism evidence="8 9">
    <name type="scientific">Steinernema glaseri</name>
    <dbReference type="NCBI Taxonomy" id="37863"/>
    <lineage>
        <taxon>Eukaryota</taxon>
        <taxon>Metazoa</taxon>
        <taxon>Ecdysozoa</taxon>
        <taxon>Nematoda</taxon>
        <taxon>Chromadorea</taxon>
        <taxon>Rhabditida</taxon>
        <taxon>Tylenchina</taxon>
        <taxon>Panagrolaimomorpha</taxon>
        <taxon>Strongyloidoidea</taxon>
        <taxon>Steinernematidae</taxon>
        <taxon>Steinernema</taxon>
    </lineage>
</organism>
<keyword evidence="5 6" id="KW-0472">Membrane</keyword>
<evidence type="ECO:0000256" key="3">
    <source>
        <dbReference type="ARBA" id="ARBA00022692"/>
    </source>
</evidence>
<feature type="transmembrane region" description="Helical" evidence="6">
    <location>
        <begin position="210"/>
        <end position="230"/>
    </location>
</feature>
<feature type="transmembrane region" description="Helical" evidence="6">
    <location>
        <begin position="12"/>
        <end position="31"/>
    </location>
</feature>
<keyword evidence="4 6" id="KW-1133">Transmembrane helix</keyword>
<dbReference type="PANTHER" id="PTHR11730:SF114">
    <property type="entry name" value="AMMONIUM TRANSPORTER AMTB-LIKE DOMAIN-CONTAINING PROTEIN"/>
    <property type="match status" value="1"/>
</dbReference>
<comment type="similarity">
    <text evidence="2">Belongs to the ammonium transporter (TC 2.A.49) family. Rh subfamily.</text>
</comment>
<evidence type="ECO:0000256" key="6">
    <source>
        <dbReference type="SAM" id="Phobius"/>
    </source>
</evidence>
<dbReference type="Gene3D" id="1.10.3430.10">
    <property type="entry name" value="Ammonium transporter AmtB like domains"/>
    <property type="match status" value="1"/>
</dbReference>
<feature type="transmembrane region" description="Helical" evidence="6">
    <location>
        <begin position="293"/>
        <end position="315"/>
    </location>
</feature>
<dbReference type="GO" id="GO:0008519">
    <property type="term" value="F:ammonium channel activity"/>
    <property type="evidence" value="ECO:0007669"/>
    <property type="project" value="InterPro"/>
</dbReference>
<evidence type="ECO:0000256" key="5">
    <source>
        <dbReference type="ARBA" id="ARBA00023136"/>
    </source>
</evidence>
<dbReference type="Proteomes" id="UP000095287">
    <property type="component" value="Unplaced"/>
</dbReference>
<dbReference type="InterPro" id="IPR024041">
    <property type="entry name" value="NH4_transpt_AmtB-like_dom"/>
</dbReference>
<feature type="transmembrane region" description="Helical" evidence="6">
    <location>
        <begin position="385"/>
        <end position="410"/>
    </location>
</feature>
<dbReference type="SUPFAM" id="SSF111352">
    <property type="entry name" value="Ammonium transporter"/>
    <property type="match status" value="1"/>
</dbReference>
<dbReference type="GO" id="GO:0097272">
    <property type="term" value="P:ammonium homeostasis"/>
    <property type="evidence" value="ECO:0007669"/>
    <property type="project" value="TreeGrafter"/>
</dbReference>
<feature type="transmembrane region" description="Helical" evidence="6">
    <location>
        <begin position="335"/>
        <end position="352"/>
    </location>
</feature>
<dbReference type="PRINTS" id="PR00342">
    <property type="entry name" value="RHESUSRHD"/>
</dbReference>
<dbReference type="InterPro" id="IPR029020">
    <property type="entry name" value="Ammonium/urea_transptr"/>
</dbReference>
<feature type="transmembrane region" description="Helical" evidence="6">
    <location>
        <begin position="52"/>
        <end position="70"/>
    </location>
</feature>
<evidence type="ECO:0000256" key="2">
    <source>
        <dbReference type="ARBA" id="ARBA00011036"/>
    </source>
</evidence>
<sequence length="460" mass="50755">MNSALQRRQFALVATVFQVLFGVLYAVFCRYNTNAMPFGSASRVYVNTDYPLFQDIHVMVFVGFGFLMAFLKRYGFSAVTVNLMLSAFITQWATLLRGFLTQEFIESGKFTISINQLMRADMSCVVVLISMGVLLGKLTPVQFIILAFVETSLSILAEHIIFNILHVNDGGRSLVIHTFGAYFGLAVALVGHKTNVMETDSDGSIDHSDLFSMIGTLFLWIFFPSFNAAVQQPEDARHRAIMNSYIAMSSCTMVTFIVSSLADNLGRFNMLHIQSSTLAGGIAMGSVANVVLYPYHAVVVGAIAGLISVVGHVYITPKLLETKLGIFDTCGVHNLHGLPGLLSGIFSIYFVLHYEPAEYGRSVHTFYPYFAGGDLGGDRDAYSQALYQLAGIGVTLVTAITGGMITGAILRMNIWNQMDDPLNSYDTNFYGKSEFNFLNRFTEEDEVDGSDKRNSRLVVY</sequence>
<keyword evidence="3 6" id="KW-0812">Transmembrane</keyword>
<evidence type="ECO:0000256" key="1">
    <source>
        <dbReference type="ARBA" id="ARBA00004141"/>
    </source>
</evidence>
<comment type="subcellular location">
    <subcellularLocation>
        <location evidence="1">Membrane</location>
        <topology evidence="1">Multi-pass membrane protein</topology>
    </subcellularLocation>
</comment>
<evidence type="ECO:0000313" key="9">
    <source>
        <dbReference type="WBParaSite" id="L893_g19848.t1"/>
    </source>
</evidence>
<keyword evidence="8" id="KW-1185">Reference proteome</keyword>
<feature type="transmembrane region" description="Helical" evidence="6">
    <location>
        <begin position="174"/>
        <end position="190"/>
    </location>
</feature>
<protein>
    <submittedName>
        <fullName evidence="9">Ammonium_transp domain-containing protein</fullName>
    </submittedName>
</protein>
<dbReference type="InterPro" id="IPR002229">
    <property type="entry name" value="RhesusRHD"/>
</dbReference>
<feature type="transmembrane region" description="Helical" evidence="6">
    <location>
        <begin position="117"/>
        <end position="135"/>
    </location>
</feature>
<evidence type="ECO:0000256" key="4">
    <source>
        <dbReference type="ARBA" id="ARBA00022989"/>
    </source>
</evidence>
<evidence type="ECO:0000313" key="8">
    <source>
        <dbReference type="Proteomes" id="UP000095287"/>
    </source>
</evidence>
<feature type="domain" description="Ammonium transporter AmtB-like" evidence="7">
    <location>
        <begin position="45"/>
        <end position="427"/>
    </location>
</feature>
<dbReference type="Pfam" id="PF00909">
    <property type="entry name" value="Ammonium_transp"/>
    <property type="match status" value="1"/>
</dbReference>
<accession>A0A1I7YV76</accession>
<name>A0A1I7YV76_9BILA</name>
<dbReference type="PANTHER" id="PTHR11730">
    <property type="entry name" value="AMMONIUM TRANSPORTER"/>
    <property type="match status" value="1"/>
</dbReference>
<dbReference type="AlphaFoldDB" id="A0A1I7YV76"/>
<feature type="transmembrane region" description="Helical" evidence="6">
    <location>
        <begin position="141"/>
        <end position="162"/>
    </location>
</feature>
<dbReference type="WBParaSite" id="L893_g19848.t1">
    <property type="protein sequence ID" value="L893_g19848.t1"/>
    <property type="gene ID" value="L893_g19848"/>
</dbReference>
<evidence type="ECO:0000259" key="7">
    <source>
        <dbReference type="Pfam" id="PF00909"/>
    </source>
</evidence>
<feature type="transmembrane region" description="Helical" evidence="6">
    <location>
        <begin position="76"/>
        <end position="96"/>
    </location>
</feature>